<evidence type="ECO:0000313" key="4">
    <source>
        <dbReference type="Proteomes" id="UP000552097"/>
    </source>
</evidence>
<dbReference type="Proteomes" id="UP000552097">
    <property type="component" value="Unassembled WGS sequence"/>
</dbReference>
<dbReference type="InterPro" id="IPR011008">
    <property type="entry name" value="Dimeric_a/b-barrel"/>
</dbReference>
<evidence type="ECO:0000313" key="3">
    <source>
        <dbReference type="EMBL" id="MBB5800384.1"/>
    </source>
</evidence>
<accession>A0A7W9LY32</accession>
<evidence type="ECO:0000256" key="1">
    <source>
        <dbReference type="ARBA" id="ARBA00007689"/>
    </source>
</evidence>
<name>A0A7W9LY32_9PSEU</name>
<gene>
    <name evidence="3" type="ORF">F4560_000152</name>
</gene>
<dbReference type="AlphaFoldDB" id="A0A7W9LY32"/>
<feature type="domain" description="YCII-related" evidence="2">
    <location>
        <begin position="1"/>
        <end position="106"/>
    </location>
</feature>
<sequence>MKYMLIMRATDEAYKNMGEIDFNEMLETVGKFNDELIRAGVLVAAEGLAEAEEGVVVDYSSEPPVVTDGPYGETKELFNGFYILNVTSKEEAVEWAKRSPISGPGFKTEIRRVASIDEFPQDNEWVQKERAWREATGQL</sequence>
<reference evidence="3 4" key="1">
    <citation type="submission" date="2020-08" db="EMBL/GenBank/DDBJ databases">
        <title>Sequencing the genomes of 1000 actinobacteria strains.</title>
        <authorList>
            <person name="Klenk H.-P."/>
        </authorList>
    </citation>
    <scope>NUCLEOTIDE SEQUENCE [LARGE SCALE GENOMIC DNA]</scope>
    <source>
        <strain evidence="3 4">DSM 45486</strain>
    </source>
</reference>
<dbReference type="Pfam" id="PF03795">
    <property type="entry name" value="YCII"/>
    <property type="match status" value="1"/>
</dbReference>
<protein>
    <recommendedName>
        <fullName evidence="2">YCII-related domain-containing protein</fullName>
    </recommendedName>
</protein>
<dbReference type="EMBL" id="JACHMO010000001">
    <property type="protein sequence ID" value="MBB5800384.1"/>
    <property type="molecule type" value="Genomic_DNA"/>
</dbReference>
<evidence type="ECO:0000259" key="2">
    <source>
        <dbReference type="Pfam" id="PF03795"/>
    </source>
</evidence>
<proteinExistence type="inferred from homology"/>
<dbReference type="Gene3D" id="3.30.70.1060">
    <property type="entry name" value="Dimeric alpha+beta barrel"/>
    <property type="match status" value="1"/>
</dbReference>
<comment type="caution">
    <text evidence="3">The sequence shown here is derived from an EMBL/GenBank/DDBJ whole genome shotgun (WGS) entry which is preliminary data.</text>
</comment>
<dbReference type="PANTHER" id="PTHR35174">
    <property type="entry name" value="BLL7171 PROTEIN-RELATED"/>
    <property type="match status" value="1"/>
</dbReference>
<comment type="similarity">
    <text evidence="1">Belongs to the YciI family.</text>
</comment>
<dbReference type="SUPFAM" id="SSF54909">
    <property type="entry name" value="Dimeric alpha+beta barrel"/>
    <property type="match status" value="1"/>
</dbReference>
<dbReference type="InterPro" id="IPR005545">
    <property type="entry name" value="YCII"/>
</dbReference>
<dbReference type="RefSeq" id="WP_184914779.1">
    <property type="nucleotide sequence ID" value="NZ_JACHMO010000001.1"/>
</dbReference>
<organism evidence="3 4">
    <name type="scientific">Saccharothrix ecbatanensis</name>
    <dbReference type="NCBI Taxonomy" id="1105145"/>
    <lineage>
        <taxon>Bacteria</taxon>
        <taxon>Bacillati</taxon>
        <taxon>Actinomycetota</taxon>
        <taxon>Actinomycetes</taxon>
        <taxon>Pseudonocardiales</taxon>
        <taxon>Pseudonocardiaceae</taxon>
        <taxon>Saccharothrix</taxon>
    </lineage>
</organism>
<keyword evidence="4" id="KW-1185">Reference proteome</keyword>